<feature type="non-terminal residue" evidence="2">
    <location>
        <position position="621"/>
    </location>
</feature>
<sequence>DNASNIVSRFAISQKDLFHVTLKNISVNQNEDDFLIQLGLSSALLADFSEKGHQTSLTLKISFGEGSACYELFIPYSSFIYFKDDFLLPCFRIQHFYRHELKLVLSTYWNHPLKNITELVFIQAANYSLRNVTEVYRLSGNVFKTTYDFDSENFYLILNRTADSQCLFYHNISIFESSHKNVCNTLKPPVHRWVSFSRKSCDVVNYDRNHFTSSQQYCIYAVFKKAQHCELSYPENFIEISFFQLLPNDTHDKSKVVTSICEKWNLTMDVQTDKVNIPFKFRVWCQFVKCFSSYQFCLYKLKTRKCDLSKFIQIFCYNIVSGFDEEISRVFLNVSSSGCYTIMVLPFIGNKSVKKWTRNYPVFNFTGNEIIKEDEKDFSHKFPNEVLLAMGFCVFIAGFSLWSYSKSKLRSKMKGEKGKLFPGKSFPVENEVVDHIPLLTQHFKEIYIFHSHSDNSIRREVDLLKDFLQKSAECSIYTLKDKLHEIMKTHSEWLIETLECGCSKKDRCCNSDKGFLFVISAKALHDFASKNLVYNEERIFQSALHHLLTDWGSACRHLFMVVFDEALCYDSRFTKLTSMLVRECTYVIPTDLVDLCLDLKCSSKEEVQRCLDQHEIRNIGS</sequence>
<dbReference type="OrthoDB" id="6431722at2759"/>
<feature type="transmembrane region" description="Helical" evidence="1">
    <location>
        <begin position="386"/>
        <end position="404"/>
    </location>
</feature>
<evidence type="ECO:0000313" key="2">
    <source>
        <dbReference type="EMBL" id="GFS35297.1"/>
    </source>
</evidence>
<protein>
    <submittedName>
        <fullName evidence="2">Uncharacterized protein</fullName>
    </submittedName>
</protein>
<accession>A0A8X6M9Z1</accession>
<gene>
    <name evidence="2" type="ORF">NPIL_340181</name>
</gene>
<evidence type="ECO:0000256" key="1">
    <source>
        <dbReference type="SAM" id="Phobius"/>
    </source>
</evidence>
<dbReference type="Proteomes" id="UP000887013">
    <property type="component" value="Unassembled WGS sequence"/>
</dbReference>
<organism evidence="2 3">
    <name type="scientific">Nephila pilipes</name>
    <name type="common">Giant wood spider</name>
    <name type="synonym">Nephila maculata</name>
    <dbReference type="NCBI Taxonomy" id="299642"/>
    <lineage>
        <taxon>Eukaryota</taxon>
        <taxon>Metazoa</taxon>
        <taxon>Ecdysozoa</taxon>
        <taxon>Arthropoda</taxon>
        <taxon>Chelicerata</taxon>
        <taxon>Arachnida</taxon>
        <taxon>Araneae</taxon>
        <taxon>Araneomorphae</taxon>
        <taxon>Entelegynae</taxon>
        <taxon>Araneoidea</taxon>
        <taxon>Nephilidae</taxon>
        <taxon>Nephila</taxon>
    </lineage>
</organism>
<keyword evidence="1" id="KW-0812">Transmembrane</keyword>
<keyword evidence="1" id="KW-0472">Membrane</keyword>
<keyword evidence="1" id="KW-1133">Transmembrane helix</keyword>
<dbReference type="AlphaFoldDB" id="A0A8X6M9Z1"/>
<evidence type="ECO:0000313" key="3">
    <source>
        <dbReference type="Proteomes" id="UP000887013"/>
    </source>
</evidence>
<comment type="caution">
    <text evidence="2">The sequence shown here is derived from an EMBL/GenBank/DDBJ whole genome shotgun (WGS) entry which is preliminary data.</text>
</comment>
<keyword evidence="3" id="KW-1185">Reference proteome</keyword>
<name>A0A8X6M9Z1_NEPPI</name>
<proteinExistence type="predicted"/>
<dbReference type="EMBL" id="BMAW01042654">
    <property type="protein sequence ID" value="GFS35297.1"/>
    <property type="molecule type" value="Genomic_DNA"/>
</dbReference>
<reference evidence="2" key="1">
    <citation type="submission" date="2020-08" db="EMBL/GenBank/DDBJ databases">
        <title>Multicomponent nature underlies the extraordinary mechanical properties of spider dragline silk.</title>
        <authorList>
            <person name="Kono N."/>
            <person name="Nakamura H."/>
            <person name="Mori M."/>
            <person name="Yoshida Y."/>
            <person name="Ohtoshi R."/>
            <person name="Malay A.D."/>
            <person name="Moran D.A.P."/>
            <person name="Tomita M."/>
            <person name="Numata K."/>
            <person name="Arakawa K."/>
        </authorList>
    </citation>
    <scope>NUCLEOTIDE SEQUENCE</scope>
</reference>